<accession>A0A2T8HPP4</accession>
<dbReference type="RefSeq" id="WP_116559891.1">
    <property type="nucleotide sequence ID" value="NZ_QDKM01000014.1"/>
</dbReference>
<dbReference type="Proteomes" id="UP000245911">
    <property type="component" value="Unassembled WGS sequence"/>
</dbReference>
<dbReference type="OrthoDB" id="5469612at2"/>
<feature type="domain" description="Nucleotidyltransferase-like" evidence="1">
    <location>
        <begin position="104"/>
        <end position="309"/>
    </location>
</feature>
<protein>
    <submittedName>
        <fullName evidence="3">Uncharacterized protein</fullName>
    </submittedName>
</protein>
<evidence type="ECO:0000313" key="3">
    <source>
        <dbReference type="EMBL" id="PVH27390.1"/>
    </source>
</evidence>
<dbReference type="Pfam" id="PF20586">
    <property type="entry name" value="DUF6788"/>
    <property type="match status" value="1"/>
</dbReference>
<dbReference type="Pfam" id="PF12281">
    <property type="entry name" value="NTP_transf_8"/>
    <property type="match status" value="1"/>
</dbReference>
<comment type="caution">
    <text evidence="3">The sequence shown here is derived from an EMBL/GenBank/DDBJ whole genome shotgun (WGS) entry which is preliminary data.</text>
</comment>
<dbReference type="InterPro" id="IPR046738">
    <property type="entry name" value="DUF6788"/>
</dbReference>
<dbReference type="InterPro" id="IPR022550">
    <property type="entry name" value="NTP_transf_8"/>
</dbReference>
<feature type="domain" description="DUF6788" evidence="2">
    <location>
        <begin position="12"/>
        <end position="65"/>
    </location>
</feature>
<dbReference type="PIRSF" id="PIRSF031854">
    <property type="entry name" value="UCP031854"/>
    <property type="match status" value="1"/>
</dbReference>
<evidence type="ECO:0000313" key="4">
    <source>
        <dbReference type="Proteomes" id="UP000245911"/>
    </source>
</evidence>
<keyword evidence="4" id="KW-1185">Reference proteome</keyword>
<dbReference type="AlphaFoldDB" id="A0A2T8HPP4"/>
<sequence length="338" mass="38326">MKHHSLIGQSAWQDLRRLLGEAVASDLRGKPTLRKREERGYWYDRFRQGDQIVERYIGEDTDELRSRLERYEALRDAAKARKVETSRLIRLLRSEGYLTPDLATGQILMAMAKAGVFRLGGTVVGTQAFRHYEGVLGVQIGADQAAQTNDIDIASFERLSLAVDDQVDPTLGEVFKSLDFEPLPSTDKRKAWRWKQTRQQTLVEFLTPSFRENEELRDLPALGVSAQSLHFLNYLIAEPLTVPLLYREGALIQIPRAERYAIHKLIVSVRRRGGDDALKAHKDRAQAAFLIAVLKDEDPYALLDAWETARAKGSAWREALDEALSQMPETAEALRDLA</sequence>
<dbReference type="EMBL" id="QDKM01000014">
    <property type="protein sequence ID" value="PVH27390.1"/>
    <property type="molecule type" value="Genomic_DNA"/>
</dbReference>
<dbReference type="InterPro" id="IPR058575">
    <property type="entry name" value="NTP_transf_8_dom"/>
</dbReference>
<evidence type="ECO:0000259" key="2">
    <source>
        <dbReference type="Pfam" id="PF20586"/>
    </source>
</evidence>
<proteinExistence type="predicted"/>
<evidence type="ECO:0000259" key="1">
    <source>
        <dbReference type="Pfam" id="PF12281"/>
    </source>
</evidence>
<name>A0A2T8HPP4_9RHOB</name>
<organism evidence="3 4">
    <name type="scientific">Pararhodobacter oceanensis</name>
    <dbReference type="NCBI Taxonomy" id="2172121"/>
    <lineage>
        <taxon>Bacteria</taxon>
        <taxon>Pseudomonadati</taxon>
        <taxon>Pseudomonadota</taxon>
        <taxon>Alphaproteobacteria</taxon>
        <taxon>Rhodobacterales</taxon>
        <taxon>Paracoccaceae</taxon>
        <taxon>Pararhodobacter</taxon>
    </lineage>
</organism>
<reference evidence="3 4" key="1">
    <citation type="submission" date="2018-04" db="EMBL/GenBank/DDBJ databases">
        <title>Pararhodobacter oceanense sp. nov., isolated from marine intertidal sediment.</title>
        <authorList>
            <person name="Wang X.-L."/>
            <person name="Du Z.-J."/>
        </authorList>
    </citation>
    <scope>NUCLEOTIDE SEQUENCE [LARGE SCALE GENOMIC DNA]</scope>
    <source>
        <strain evidence="3 4">AM505</strain>
    </source>
</reference>
<gene>
    <name evidence="3" type="ORF">DDE20_17870</name>
</gene>